<dbReference type="CDD" id="cd08509">
    <property type="entry name" value="PBP2_TmCBP_oligosaccharides_like"/>
    <property type="match status" value="1"/>
</dbReference>
<dbReference type="InterPro" id="IPR039424">
    <property type="entry name" value="SBP_5"/>
</dbReference>
<comment type="caution">
    <text evidence="6">The sequence shown here is derived from an EMBL/GenBank/DDBJ whole genome shotgun (WGS) entry which is preliminary data.</text>
</comment>
<gene>
    <name evidence="6" type="ORF">KDK_59170</name>
</gene>
<dbReference type="PANTHER" id="PTHR30290:SF82">
    <property type="entry name" value="ABC-TYPE DIPEPTIDE_OLIGOPEPTIDE TRANSPORT SYSTEM, PERIPLASMIC COMPONENT"/>
    <property type="match status" value="1"/>
</dbReference>
<dbReference type="PROSITE" id="PS01040">
    <property type="entry name" value="SBP_BACTERIAL_5"/>
    <property type="match status" value="1"/>
</dbReference>
<keyword evidence="3 4" id="KW-0732">Signal</keyword>
<evidence type="ECO:0000256" key="3">
    <source>
        <dbReference type="ARBA" id="ARBA00022729"/>
    </source>
</evidence>
<dbReference type="RefSeq" id="WP_126554662.1">
    <property type="nucleotide sequence ID" value="NZ_BIFS01000002.1"/>
</dbReference>
<reference evidence="7" key="1">
    <citation type="submission" date="2018-12" db="EMBL/GenBank/DDBJ databases">
        <title>Tengunoibacter tsumagoiensis gen. nov., sp. nov., Dictyobacter kobayashii sp. nov., D. alpinus sp. nov., and D. joshuensis sp. nov. and description of Dictyobacteraceae fam. nov. within the order Ktedonobacterales isolated from Tengu-no-mugimeshi.</title>
        <authorList>
            <person name="Wang C.M."/>
            <person name="Zheng Y."/>
            <person name="Sakai Y."/>
            <person name="Toyoda A."/>
            <person name="Minakuchi Y."/>
            <person name="Abe K."/>
            <person name="Yokota A."/>
            <person name="Yabe S."/>
        </authorList>
    </citation>
    <scope>NUCLEOTIDE SEQUENCE [LARGE SCALE GENOMIC DNA]</scope>
    <source>
        <strain evidence="7">Uno11</strain>
    </source>
</reference>
<dbReference type="InterPro" id="IPR023765">
    <property type="entry name" value="SBP_5_CS"/>
</dbReference>
<feature type="chain" id="PRO_5019479274" evidence="4">
    <location>
        <begin position="30"/>
        <end position="550"/>
    </location>
</feature>
<comment type="subcellular location">
    <subcellularLocation>
        <location evidence="1">Cell membrane</location>
        <topology evidence="1">Lipid-anchor</topology>
    </subcellularLocation>
</comment>
<dbReference type="SUPFAM" id="SSF53850">
    <property type="entry name" value="Periplasmic binding protein-like II"/>
    <property type="match status" value="1"/>
</dbReference>
<dbReference type="OrthoDB" id="9796817at2"/>
<dbReference type="PROSITE" id="PS51257">
    <property type="entry name" value="PROKAR_LIPOPROTEIN"/>
    <property type="match status" value="1"/>
</dbReference>
<protein>
    <submittedName>
        <fullName evidence="6">Peptide ABC transporter substrate-binding protein</fullName>
    </submittedName>
</protein>
<dbReference type="InterPro" id="IPR030678">
    <property type="entry name" value="Peptide/Ni-bd"/>
</dbReference>
<proteinExistence type="inferred from homology"/>
<dbReference type="PANTHER" id="PTHR30290">
    <property type="entry name" value="PERIPLASMIC BINDING COMPONENT OF ABC TRANSPORTER"/>
    <property type="match status" value="1"/>
</dbReference>
<evidence type="ECO:0000313" key="6">
    <source>
        <dbReference type="EMBL" id="GCE22117.1"/>
    </source>
</evidence>
<accession>A0A402ASP6</accession>
<dbReference type="GO" id="GO:0043190">
    <property type="term" value="C:ATP-binding cassette (ABC) transporter complex"/>
    <property type="evidence" value="ECO:0007669"/>
    <property type="project" value="InterPro"/>
</dbReference>
<dbReference type="Pfam" id="PF00496">
    <property type="entry name" value="SBP_bac_5"/>
    <property type="match status" value="1"/>
</dbReference>
<evidence type="ECO:0000256" key="4">
    <source>
        <dbReference type="SAM" id="SignalP"/>
    </source>
</evidence>
<sequence>MDRQRRFIFLTVLLLVVILALSACGGAQSGAKQPAGKDGMIDKLDGGGFGGGSNPQVNFNPYSPNVLVTGYIYEPLMVENSYACQPTPWLATSYKWQDAQTLTFTLRDGVKWSDGQPFSANDVVFTMNMLHKNAALDLYGVWANLGSVTAQGNQVIFKFKGPSVPMFLRVIETPIVSQHIWGKVSDPVKYTDDKAVGTGPFVPGSFNQEQLVLQRNPTYWQASKVRVKSLVFHKAGTPQVETLKMARGAYDWNAMFVPDVSQSYISRDPTHNHYWFPAGGEIALGMNLSKAPFNDVEFRRAMAYAINRDEISQKAEFGYVKPASQSGLSVPGQDSFLPSDISNKGIFSFDQKQALDILSKAGYKKDSSGKLLGKDGKPLNVTFLVQNGWTDWIQAAQIIQSNLSALGLTVNVQTPSPDIVESRRAAADFDMVFSVHGGSCSMYDTYSYLDSREPSTINYIHSKDPVVNNLLDQLNGAITTDAQKKVVGQLAEYSYKQFPDVPLWYGANWFEFSTKSAVGWPDASNPYAKPTDSLLIITNLKQSPDYQPGK</sequence>
<dbReference type="GO" id="GO:0015833">
    <property type="term" value="P:peptide transport"/>
    <property type="evidence" value="ECO:0007669"/>
    <property type="project" value="TreeGrafter"/>
</dbReference>
<dbReference type="GO" id="GO:0042597">
    <property type="term" value="C:periplasmic space"/>
    <property type="evidence" value="ECO:0007669"/>
    <property type="project" value="UniProtKB-ARBA"/>
</dbReference>
<name>A0A402ASP6_9CHLR</name>
<evidence type="ECO:0000259" key="5">
    <source>
        <dbReference type="Pfam" id="PF00496"/>
    </source>
</evidence>
<feature type="signal peptide" evidence="4">
    <location>
        <begin position="1"/>
        <end position="29"/>
    </location>
</feature>
<comment type="similarity">
    <text evidence="2">Belongs to the bacterial solute-binding protein 5 family.</text>
</comment>
<keyword evidence="7" id="KW-1185">Reference proteome</keyword>
<dbReference type="Gene3D" id="3.90.76.10">
    <property type="entry name" value="Dipeptide-binding Protein, Domain 1"/>
    <property type="match status" value="1"/>
</dbReference>
<organism evidence="6 7">
    <name type="scientific">Dictyobacter kobayashii</name>
    <dbReference type="NCBI Taxonomy" id="2014872"/>
    <lineage>
        <taxon>Bacteria</taxon>
        <taxon>Bacillati</taxon>
        <taxon>Chloroflexota</taxon>
        <taxon>Ktedonobacteria</taxon>
        <taxon>Ktedonobacterales</taxon>
        <taxon>Dictyobacteraceae</taxon>
        <taxon>Dictyobacter</taxon>
    </lineage>
</organism>
<dbReference type="Proteomes" id="UP000287188">
    <property type="component" value="Unassembled WGS sequence"/>
</dbReference>
<dbReference type="Gene3D" id="3.40.190.10">
    <property type="entry name" value="Periplasmic binding protein-like II"/>
    <property type="match status" value="1"/>
</dbReference>
<evidence type="ECO:0000256" key="2">
    <source>
        <dbReference type="ARBA" id="ARBA00005695"/>
    </source>
</evidence>
<dbReference type="EMBL" id="BIFS01000002">
    <property type="protein sequence ID" value="GCE22117.1"/>
    <property type="molecule type" value="Genomic_DNA"/>
</dbReference>
<dbReference type="GO" id="GO:1904680">
    <property type="term" value="F:peptide transmembrane transporter activity"/>
    <property type="evidence" value="ECO:0007669"/>
    <property type="project" value="TreeGrafter"/>
</dbReference>
<feature type="domain" description="Solute-binding protein family 5" evidence="5">
    <location>
        <begin position="86"/>
        <end position="450"/>
    </location>
</feature>
<evidence type="ECO:0000256" key="1">
    <source>
        <dbReference type="ARBA" id="ARBA00004193"/>
    </source>
</evidence>
<dbReference type="AlphaFoldDB" id="A0A402ASP6"/>
<dbReference type="InterPro" id="IPR000914">
    <property type="entry name" value="SBP_5_dom"/>
</dbReference>
<dbReference type="PIRSF" id="PIRSF002741">
    <property type="entry name" value="MppA"/>
    <property type="match status" value="1"/>
</dbReference>
<evidence type="ECO:0000313" key="7">
    <source>
        <dbReference type="Proteomes" id="UP000287188"/>
    </source>
</evidence>
<dbReference type="Gene3D" id="3.10.105.10">
    <property type="entry name" value="Dipeptide-binding Protein, Domain 3"/>
    <property type="match status" value="1"/>
</dbReference>